<dbReference type="Proteomes" id="UP000178319">
    <property type="component" value="Unassembled WGS sequence"/>
</dbReference>
<dbReference type="EMBL" id="MHBZ01000015">
    <property type="protein sequence ID" value="OGY11546.1"/>
    <property type="molecule type" value="Genomic_DNA"/>
</dbReference>
<dbReference type="Gene3D" id="3.40.50.2000">
    <property type="entry name" value="Glycogen Phosphorylase B"/>
    <property type="match status" value="2"/>
</dbReference>
<comment type="caution">
    <text evidence="2">The sequence shown here is derived from an EMBL/GenBank/DDBJ whole genome shotgun (WGS) entry which is preliminary data.</text>
</comment>
<dbReference type="AlphaFoldDB" id="A0A1G1V841"/>
<protein>
    <recommendedName>
        <fullName evidence="1">Glycosyltransferase subfamily 4-like N-terminal domain-containing protein</fullName>
    </recommendedName>
</protein>
<dbReference type="SUPFAM" id="SSF53756">
    <property type="entry name" value="UDP-Glycosyltransferase/glycogen phosphorylase"/>
    <property type="match status" value="1"/>
</dbReference>
<dbReference type="Pfam" id="PF13439">
    <property type="entry name" value="Glyco_transf_4"/>
    <property type="match status" value="1"/>
</dbReference>
<dbReference type="CDD" id="cd03801">
    <property type="entry name" value="GT4_PimA-like"/>
    <property type="match status" value="1"/>
</dbReference>
<evidence type="ECO:0000313" key="3">
    <source>
        <dbReference type="Proteomes" id="UP000178319"/>
    </source>
</evidence>
<dbReference type="STRING" id="1797516.A3D26_03280"/>
<gene>
    <name evidence="2" type="ORF">A3D26_03280</name>
</gene>
<organism evidence="2 3">
    <name type="scientific">Candidatus Blackburnbacteria bacterium RIFCSPHIGHO2_02_FULL_44_20</name>
    <dbReference type="NCBI Taxonomy" id="1797516"/>
    <lineage>
        <taxon>Bacteria</taxon>
        <taxon>Candidatus Blackburniibacteriota</taxon>
    </lineage>
</organism>
<evidence type="ECO:0000313" key="2">
    <source>
        <dbReference type="EMBL" id="OGY11546.1"/>
    </source>
</evidence>
<dbReference type="Pfam" id="PF13692">
    <property type="entry name" value="Glyco_trans_1_4"/>
    <property type="match status" value="1"/>
</dbReference>
<name>A0A1G1V841_9BACT</name>
<reference evidence="2 3" key="1">
    <citation type="journal article" date="2016" name="Nat. Commun.">
        <title>Thousands of microbial genomes shed light on interconnected biogeochemical processes in an aquifer system.</title>
        <authorList>
            <person name="Anantharaman K."/>
            <person name="Brown C.T."/>
            <person name="Hug L.A."/>
            <person name="Sharon I."/>
            <person name="Castelle C.J."/>
            <person name="Probst A.J."/>
            <person name="Thomas B.C."/>
            <person name="Singh A."/>
            <person name="Wilkins M.J."/>
            <person name="Karaoz U."/>
            <person name="Brodie E.L."/>
            <person name="Williams K.H."/>
            <person name="Hubbard S.S."/>
            <person name="Banfield J.F."/>
        </authorList>
    </citation>
    <scope>NUCLEOTIDE SEQUENCE [LARGE SCALE GENOMIC DNA]</scope>
</reference>
<proteinExistence type="predicted"/>
<dbReference type="InterPro" id="IPR028098">
    <property type="entry name" value="Glyco_trans_4-like_N"/>
</dbReference>
<accession>A0A1G1V841</accession>
<feature type="domain" description="Glycosyltransferase subfamily 4-like N-terminal" evidence="1">
    <location>
        <begin position="13"/>
        <end position="201"/>
    </location>
</feature>
<sequence>MLTPYLPYPPSSGGQIRSYNLIKELSKKHKITLYSLIKHEEDRKYVKELKKFCSQVKVFKRSKNPWTLRNVLLTGVSSLPFLAILNFSDEEKKDLAKLLSKEKFDIIHAETFYVSPHIPQNNTPFVLVDQTIEYQVYEHFVKNFKWWPLKPLLWIDVLKIKFWETYYWKKATKVIAVSEKDAEVMKLYVPKNKVEIVPNPVGEDLMKKVPIHYSKQILFMGNYNWMQNVEAAEILVEKIFPKIKKAVPGATLVIAGQNIEKVSHLKNPSIEVTGLSIDDIAGVVNAYHTSGILLAPLYGPAGGRVKIIGAMAAMLPVVTTTIGIQGIDAVNNESALFARDPDELVDLAVQLLTDKGLYKKIAINARRLAEERYSYQSIAKKLDLVYTEAAYGKN</sequence>
<dbReference type="PANTHER" id="PTHR12526">
    <property type="entry name" value="GLYCOSYLTRANSFERASE"/>
    <property type="match status" value="1"/>
</dbReference>
<evidence type="ECO:0000259" key="1">
    <source>
        <dbReference type="Pfam" id="PF13439"/>
    </source>
</evidence>